<feature type="compositionally biased region" description="Basic residues" evidence="1">
    <location>
        <begin position="539"/>
        <end position="553"/>
    </location>
</feature>
<dbReference type="Proteomes" id="UP000186817">
    <property type="component" value="Unassembled WGS sequence"/>
</dbReference>
<evidence type="ECO:0000256" key="1">
    <source>
        <dbReference type="SAM" id="MobiDB-lite"/>
    </source>
</evidence>
<feature type="compositionally biased region" description="Basic residues" evidence="1">
    <location>
        <begin position="492"/>
        <end position="515"/>
    </location>
</feature>
<protein>
    <submittedName>
        <fullName evidence="2">Uncharacterized protein</fullName>
    </submittedName>
</protein>
<dbReference type="OrthoDB" id="10380778at2759"/>
<name>A0A1Q9F4Y4_SYMMI</name>
<feature type="compositionally biased region" description="Acidic residues" evidence="1">
    <location>
        <begin position="436"/>
        <end position="447"/>
    </location>
</feature>
<keyword evidence="3" id="KW-1185">Reference proteome</keyword>
<evidence type="ECO:0000313" key="3">
    <source>
        <dbReference type="Proteomes" id="UP000186817"/>
    </source>
</evidence>
<evidence type="ECO:0000313" key="2">
    <source>
        <dbReference type="EMBL" id="OLQ14743.1"/>
    </source>
</evidence>
<dbReference type="AlphaFoldDB" id="A0A1Q9F4Y4"/>
<organism evidence="2 3">
    <name type="scientific">Symbiodinium microadriaticum</name>
    <name type="common">Dinoflagellate</name>
    <name type="synonym">Zooxanthella microadriatica</name>
    <dbReference type="NCBI Taxonomy" id="2951"/>
    <lineage>
        <taxon>Eukaryota</taxon>
        <taxon>Sar</taxon>
        <taxon>Alveolata</taxon>
        <taxon>Dinophyceae</taxon>
        <taxon>Suessiales</taxon>
        <taxon>Symbiodiniaceae</taxon>
        <taxon>Symbiodinium</taxon>
    </lineage>
</organism>
<feature type="region of interest" description="Disordered" evidence="1">
    <location>
        <begin position="94"/>
        <end position="135"/>
    </location>
</feature>
<feature type="region of interest" description="Disordered" evidence="1">
    <location>
        <begin position="377"/>
        <end position="593"/>
    </location>
</feature>
<proteinExistence type="predicted"/>
<feature type="compositionally biased region" description="Acidic residues" evidence="1">
    <location>
        <begin position="279"/>
        <end position="288"/>
    </location>
</feature>
<accession>A0A1Q9F4Y4</accession>
<dbReference type="EMBL" id="LSRX01000011">
    <property type="protein sequence ID" value="OLQ14743.1"/>
    <property type="molecule type" value="Genomic_DNA"/>
</dbReference>
<feature type="region of interest" description="Disordered" evidence="1">
    <location>
        <begin position="276"/>
        <end position="360"/>
    </location>
</feature>
<gene>
    <name evidence="2" type="ORF">AK812_SmicGene1112</name>
</gene>
<feature type="compositionally biased region" description="Basic and acidic residues" evidence="1">
    <location>
        <begin position="393"/>
        <end position="435"/>
    </location>
</feature>
<sequence>MWPISEKGRQRKPSTDAMKLNKDVGLGLLRQVEIAEHQINQDSHAIKSFLIAHKRLMERSDEQRDPDVQYLSDLYRARLGDEGALAVYRGAHRPRVRGGRNEGGEEEEEEEAEGEDPEDPATEPEGDAVFEGPVAPPHLDIHAIFDMPQEEHEEQEEEENEDVDSQQAFGSQLVAAPSIASLEADSQPSSEHIIEVPNSPGECSNMVHMMKVPQVPVQVLPGDMDNMETQEPPLEISDDEKHACSNRYAQQSLGHVLHDMLSMSDATTLQLGDHLHKEEDEEQDEEQEDPPRTIPPLMRGQSREWRSEDLPLTPPKSKLLPPASWMSQEDGVSLEVRSSSEGHSEGSASPEPLAHGPGAEAVLQANGVFFPVGKSEAACKDLEPEQEGNNTSKADDHDDTSNAHDQEKEADDQEKKEDDQDTRHYSPEHMQQKEEQGDEQDAEEEDEKMNTDAEIPLVLHHQQRVLRKPAGQFKKKPMPEEPGPSEVESKAKPKAKCTAKATAKGKAKAKAKAKGKAVASTTATNEASENAKPADAPQPKKKGWPKGKAKAKAKQCNGPPKRKDPPADEKDDEGNEEDKSDAEDIPKKRPKKGVCLVTPEQKKQLKSIEGFVPVLIQVLFFEKNGAQQKWEQVIYKANSVLMNLRLKYRKELKANLI</sequence>
<reference evidence="2 3" key="1">
    <citation type="submission" date="2016-02" db="EMBL/GenBank/DDBJ databases">
        <title>Genome analysis of coral dinoflagellate symbionts highlights evolutionary adaptations to a symbiotic lifestyle.</title>
        <authorList>
            <person name="Aranda M."/>
            <person name="Li Y."/>
            <person name="Liew Y.J."/>
            <person name="Baumgarten S."/>
            <person name="Simakov O."/>
            <person name="Wilson M."/>
            <person name="Piel J."/>
            <person name="Ashoor H."/>
            <person name="Bougouffa S."/>
            <person name="Bajic V.B."/>
            <person name="Ryu T."/>
            <person name="Ravasi T."/>
            <person name="Bayer T."/>
            <person name="Micklem G."/>
            <person name="Kim H."/>
            <person name="Bhak J."/>
            <person name="Lajeunesse T.C."/>
            <person name="Voolstra C.R."/>
        </authorList>
    </citation>
    <scope>NUCLEOTIDE SEQUENCE [LARGE SCALE GENOMIC DNA]</scope>
    <source>
        <strain evidence="2 3">CCMP2467</strain>
    </source>
</reference>
<feature type="compositionally biased region" description="Acidic residues" evidence="1">
    <location>
        <begin position="569"/>
        <end position="581"/>
    </location>
</feature>
<feature type="compositionally biased region" description="Acidic residues" evidence="1">
    <location>
        <begin position="104"/>
        <end position="128"/>
    </location>
</feature>
<comment type="caution">
    <text evidence="2">The sequence shown here is derived from an EMBL/GenBank/DDBJ whole genome shotgun (WGS) entry which is preliminary data.</text>
</comment>